<name>A0A060CI47_9MICO</name>
<dbReference type="EMBL" id="KF125113">
    <property type="protein sequence ID" value="AIA92436.1"/>
    <property type="molecule type" value="Genomic_DNA"/>
</dbReference>
<feature type="non-terminal residue" evidence="1">
    <location>
        <position position="154"/>
    </location>
</feature>
<organism evidence="1">
    <name type="scientific">uncultured Intrasporangium sp</name>
    <dbReference type="NCBI Taxonomy" id="332040"/>
    <lineage>
        <taxon>Bacteria</taxon>
        <taxon>Bacillati</taxon>
        <taxon>Actinomycetota</taxon>
        <taxon>Actinomycetes</taxon>
        <taxon>Micrococcales</taxon>
        <taxon>Intrasporangiaceae</taxon>
        <taxon>Intrasporangium</taxon>
        <taxon>environmental samples</taxon>
    </lineage>
</organism>
<proteinExistence type="predicted"/>
<protein>
    <submittedName>
        <fullName evidence="1">CAZy families CBM9 protein</fullName>
    </submittedName>
</protein>
<evidence type="ECO:0000313" key="1">
    <source>
        <dbReference type="EMBL" id="AIA92436.1"/>
    </source>
</evidence>
<dbReference type="AlphaFoldDB" id="A0A060CI47"/>
<reference evidence="1" key="1">
    <citation type="journal article" date="2013" name="Environ. Microbiol.">
        <title>Seasonally variable intestinal metagenomes of the red palm weevil (Rhynchophorus ferrugineus).</title>
        <authorList>
            <person name="Jia S."/>
            <person name="Zhang X."/>
            <person name="Zhang G."/>
            <person name="Yin A."/>
            <person name="Zhang S."/>
            <person name="Li F."/>
            <person name="Wang L."/>
            <person name="Zhao D."/>
            <person name="Yun Q."/>
            <person name="Tala"/>
            <person name="Wang J."/>
            <person name="Sun G."/>
            <person name="Baabdullah M."/>
            <person name="Yu X."/>
            <person name="Hu S."/>
            <person name="Al-Mssallem I.S."/>
            <person name="Yu J."/>
        </authorList>
    </citation>
    <scope>NUCLEOTIDE SEQUENCE</scope>
</reference>
<sequence length="154" mass="17205">MSSRDPGSRDSRTSFGSTPAEYALNLFIEQNEDGIYSRVMDSPVGTAAAVFRSPVSTTEIEAFARAASNPYRPDSRQYEVARTSARGIGERLFDATCAGAVGAVFHRCMDIAWQASTRLRIRLLLSETPEVLRQPWEILFNHMRNEYMTLSPHA</sequence>
<accession>A0A060CI47</accession>